<keyword evidence="4 6" id="KW-1133">Transmembrane helix</keyword>
<proteinExistence type="inferred from homology"/>
<comment type="caution">
    <text evidence="7">The sequence shown here is derived from an EMBL/GenBank/DDBJ whole genome shotgun (WGS) entry which is preliminary data.</text>
</comment>
<comment type="subcellular location">
    <subcellularLocation>
        <location evidence="1">Membrane</location>
        <topology evidence="1">Single-pass membrane protein</topology>
    </subcellularLocation>
</comment>
<reference evidence="7" key="1">
    <citation type="thesis" date="2020" institute="ProQuest LLC" country="789 East Eisenhower Parkway, Ann Arbor, MI, USA">
        <title>Comparative Genomics and Chromosome Evolution.</title>
        <authorList>
            <person name="Mudd A.B."/>
        </authorList>
    </citation>
    <scope>NUCLEOTIDE SEQUENCE</scope>
    <source>
        <strain evidence="7">Female2</strain>
        <tissue evidence="7">Blood</tissue>
    </source>
</reference>
<keyword evidence="3 6" id="KW-0812">Transmembrane</keyword>
<organism evidence="7 8">
    <name type="scientific">Hymenochirus boettgeri</name>
    <name type="common">Congo dwarf clawed frog</name>
    <dbReference type="NCBI Taxonomy" id="247094"/>
    <lineage>
        <taxon>Eukaryota</taxon>
        <taxon>Metazoa</taxon>
        <taxon>Chordata</taxon>
        <taxon>Craniata</taxon>
        <taxon>Vertebrata</taxon>
        <taxon>Euteleostomi</taxon>
        <taxon>Amphibia</taxon>
        <taxon>Batrachia</taxon>
        <taxon>Anura</taxon>
        <taxon>Pipoidea</taxon>
        <taxon>Pipidae</taxon>
        <taxon>Pipinae</taxon>
        <taxon>Hymenochirus</taxon>
    </lineage>
</organism>
<accession>A0A8T2JSX4</accession>
<evidence type="ECO:0000256" key="3">
    <source>
        <dbReference type="ARBA" id="ARBA00022692"/>
    </source>
</evidence>
<dbReference type="GO" id="GO:0071456">
    <property type="term" value="P:cellular response to hypoxia"/>
    <property type="evidence" value="ECO:0007669"/>
    <property type="project" value="TreeGrafter"/>
</dbReference>
<evidence type="ECO:0000256" key="1">
    <source>
        <dbReference type="ARBA" id="ARBA00004167"/>
    </source>
</evidence>
<comment type="similarity">
    <text evidence="2">Belongs to the UPF0389 family.</text>
</comment>
<evidence type="ECO:0000256" key="6">
    <source>
        <dbReference type="SAM" id="Phobius"/>
    </source>
</evidence>
<dbReference type="AlphaFoldDB" id="A0A8T2JSX4"/>
<feature type="transmembrane region" description="Helical" evidence="6">
    <location>
        <begin position="101"/>
        <end position="120"/>
    </location>
</feature>
<dbReference type="InterPro" id="IPR009432">
    <property type="entry name" value="DUF1075"/>
</dbReference>
<dbReference type="Pfam" id="PF06388">
    <property type="entry name" value="DUF1075"/>
    <property type="match status" value="1"/>
</dbReference>
<name>A0A8T2JSX4_9PIPI</name>
<dbReference type="PANTHER" id="PTHR13674">
    <property type="entry name" value="GROWTH AND TRANSFORMATION-DEPENDENT PROTEIN"/>
    <property type="match status" value="1"/>
</dbReference>
<evidence type="ECO:0000256" key="4">
    <source>
        <dbReference type="ARBA" id="ARBA00022989"/>
    </source>
</evidence>
<dbReference type="PANTHER" id="PTHR13674:SF6">
    <property type="entry name" value="PROTEIN FAM162B"/>
    <property type="match status" value="1"/>
</dbReference>
<evidence type="ECO:0000313" key="7">
    <source>
        <dbReference type="EMBL" id="KAG8448335.1"/>
    </source>
</evidence>
<keyword evidence="8" id="KW-1185">Reference proteome</keyword>
<dbReference type="GO" id="GO:0051402">
    <property type="term" value="P:neuron apoptotic process"/>
    <property type="evidence" value="ECO:0007669"/>
    <property type="project" value="TreeGrafter"/>
</dbReference>
<gene>
    <name evidence="7" type="ORF">GDO86_015429</name>
</gene>
<dbReference type="GO" id="GO:0016020">
    <property type="term" value="C:membrane"/>
    <property type="evidence" value="ECO:0007669"/>
    <property type="project" value="UniProtKB-SubCell"/>
</dbReference>
<sequence>MSVFNLTRCRSLIRGMFSAGYSTRRALQSRLYCQGVKELATKETKSQTFFGQHLFRNERRPTDFDKKILLWSGRYKKQEDIPSFVSSEVLSAARNKVRIKVCYAMIIATVIGCIAMVISGKKALKEEHTLLHRNIERRNKLKE</sequence>
<dbReference type="OrthoDB" id="8193498at2759"/>
<dbReference type="GO" id="GO:0005739">
    <property type="term" value="C:mitochondrion"/>
    <property type="evidence" value="ECO:0007669"/>
    <property type="project" value="TreeGrafter"/>
</dbReference>
<dbReference type="GO" id="GO:0090200">
    <property type="term" value="P:positive regulation of release of cytochrome c from mitochondria"/>
    <property type="evidence" value="ECO:0007669"/>
    <property type="project" value="TreeGrafter"/>
</dbReference>
<protein>
    <submittedName>
        <fullName evidence="7">Uncharacterized protein</fullName>
    </submittedName>
</protein>
<evidence type="ECO:0000256" key="2">
    <source>
        <dbReference type="ARBA" id="ARBA00007363"/>
    </source>
</evidence>
<evidence type="ECO:0000256" key="5">
    <source>
        <dbReference type="ARBA" id="ARBA00023136"/>
    </source>
</evidence>
<dbReference type="EMBL" id="JAACNH010000003">
    <property type="protein sequence ID" value="KAG8448335.1"/>
    <property type="molecule type" value="Genomic_DNA"/>
</dbReference>
<dbReference type="Proteomes" id="UP000812440">
    <property type="component" value="Chromosome 8_10"/>
</dbReference>
<evidence type="ECO:0000313" key="8">
    <source>
        <dbReference type="Proteomes" id="UP000812440"/>
    </source>
</evidence>
<keyword evidence="5 6" id="KW-0472">Membrane</keyword>